<proteinExistence type="predicted"/>
<gene>
    <name evidence="1" type="ORF">PV09_06448</name>
</gene>
<sequence>MSSTPTKLTFLSLPRELRDEIYDQFIVASALPCSPNGKSRYDINAFRGIKAIGAAVPDCIDEIIQRVYAARGGLEFHFESLSQTRAFLADKIWCPRSAIQMMRGDVSALLDDDESWTKMIQLALFCNQAGRLYFRGGRWWGPGGKGSECDVLVPVNVINVVGVADMLENPCEDVLGLRFKVIGIDWEVKLNVRLLEPRVRIEGSIGMLGLLHDKP</sequence>
<organism evidence="1 2">
    <name type="scientific">Verruconis gallopava</name>
    <dbReference type="NCBI Taxonomy" id="253628"/>
    <lineage>
        <taxon>Eukaryota</taxon>
        <taxon>Fungi</taxon>
        <taxon>Dikarya</taxon>
        <taxon>Ascomycota</taxon>
        <taxon>Pezizomycotina</taxon>
        <taxon>Dothideomycetes</taxon>
        <taxon>Pleosporomycetidae</taxon>
        <taxon>Venturiales</taxon>
        <taxon>Sympoventuriaceae</taxon>
        <taxon>Verruconis</taxon>
    </lineage>
</organism>
<reference evidence="1 2" key="1">
    <citation type="submission" date="2015-01" db="EMBL/GenBank/DDBJ databases">
        <title>The Genome Sequence of Ochroconis gallopava CBS43764.</title>
        <authorList>
            <consortium name="The Broad Institute Genomics Platform"/>
            <person name="Cuomo C."/>
            <person name="de Hoog S."/>
            <person name="Gorbushina A."/>
            <person name="Stielow B."/>
            <person name="Teixiera M."/>
            <person name="Abouelleil A."/>
            <person name="Chapman S.B."/>
            <person name="Priest M."/>
            <person name="Young S.K."/>
            <person name="Wortman J."/>
            <person name="Nusbaum C."/>
            <person name="Birren B."/>
        </authorList>
    </citation>
    <scope>NUCLEOTIDE SEQUENCE [LARGE SCALE GENOMIC DNA]</scope>
    <source>
        <strain evidence="1 2">CBS 43764</strain>
    </source>
</reference>
<protein>
    <submittedName>
        <fullName evidence="1">Uncharacterized protein</fullName>
    </submittedName>
</protein>
<dbReference type="RefSeq" id="XP_016212170.1">
    <property type="nucleotide sequence ID" value="XM_016360088.1"/>
</dbReference>
<dbReference type="Proteomes" id="UP000053259">
    <property type="component" value="Unassembled WGS sequence"/>
</dbReference>
<evidence type="ECO:0000313" key="1">
    <source>
        <dbReference type="EMBL" id="KIW02301.1"/>
    </source>
</evidence>
<dbReference type="AlphaFoldDB" id="A0A0D1XJ25"/>
<dbReference type="EMBL" id="KN847550">
    <property type="protein sequence ID" value="KIW02301.1"/>
    <property type="molecule type" value="Genomic_DNA"/>
</dbReference>
<dbReference type="VEuPathDB" id="FungiDB:PV09_06448"/>
<keyword evidence="2" id="KW-1185">Reference proteome</keyword>
<dbReference type="HOGENOM" id="CLU_1284161_0_0_1"/>
<dbReference type="OrthoDB" id="62952at2759"/>
<dbReference type="GeneID" id="27314421"/>
<accession>A0A0D1XJ25</accession>
<evidence type="ECO:0000313" key="2">
    <source>
        <dbReference type="Proteomes" id="UP000053259"/>
    </source>
</evidence>
<dbReference type="InParanoid" id="A0A0D1XJ25"/>
<name>A0A0D1XJ25_9PEZI</name>